<evidence type="ECO:0000256" key="1">
    <source>
        <dbReference type="SAM" id="MobiDB-lite"/>
    </source>
</evidence>
<reference evidence="2 3" key="1">
    <citation type="submission" date="2021-06" db="EMBL/GenBank/DDBJ databases">
        <authorList>
            <person name="Kallberg Y."/>
            <person name="Tangrot J."/>
            <person name="Rosling A."/>
        </authorList>
    </citation>
    <scope>NUCLEOTIDE SEQUENCE [LARGE SCALE GENOMIC DNA]</scope>
    <source>
        <strain evidence="2 3">120-4 pot B 10/14</strain>
    </source>
</reference>
<organism evidence="2 3">
    <name type="scientific">Gigaspora margarita</name>
    <dbReference type="NCBI Taxonomy" id="4874"/>
    <lineage>
        <taxon>Eukaryota</taxon>
        <taxon>Fungi</taxon>
        <taxon>Fungi incertae sedis</taxon>
        <taxon>Mucoromycota</taxon>
        <taxon>Glomeromycotina</taxon>
        <taxon>Glomeromycetes</taxon>
        <taxon>Diversisporales</taxon>
        <taxon>Gigasporaceae</taxon>
        <taxon>Gigaspora</taxon>
    </lineage>
</organism>
<accession>A0ABN7VPM0</accession>
<dbReference type="EMBL" id="CAJVQB010019285">
    <property type="protein sequence ID" value="CAG8790634.1"/>
    <property type="molecule type" value="Genomic_DNA"/>
</dbReference>
<evidence type="ECO:0000313" key="2">
    <source>
        <dbReference type="EMBL" id="CAG8790634.1"/>
    </source>
</evidence>
<comment type="caution">
    <text evidence="2">The sequence shown here is derived from an EMBL/GenBank/DDBJ whole genome shotgun (WGS) entry which is preliminary data.</text>
</comment>
<sequence length="339" mass="37971">SSDISSNIHTYSSEPKSPEKIDEFLDLKTEDQSPNLISDTSISPKQNHVSGKEKCQSGAHCSTIEISVTKNHEKSSDQISDMSNESSIQDNDISINDLSPVSAQTIGYIFRKAIRSGQDTILHWYHFAGKYDRRIDEVSVSNKVGKKQATNLEVEKIRQVSYSANAISNFTYIQIQNIINYVNEQTSTFSIPLSHTSILEGAVKNDVKSLPEVRILPIDKNASEKSRLPISTLPKDPEEKRNLEFSSHFWERPETPFDILHNENTSTRRRSRNRTYDMPSIQSMSRRETVASGNNRDNGNNANDVDGDSGRCGWKFNDISMADAGGSIQPLEPINEEGS</sequence>
<feature type="compositionally biased region" description="Polar residues" evidence="1">
    <location>
        <begin position="77"/>
        <end position="93"/>
    </location>
</feature>
<proteinExistence type="predicted"/>
<feature type="compositionally biased region" description="Basic and acidic residues" evidence="1">
    <location>
        <begin position="16"/>
        <end position="31"/>
    </location>
</feature>
<dbReference type="Proteomes" id="UP000789901">
    <property type="component" value="Unassembled WGS sequence"/>
</dbReference>
<feature type="region of interest" description="Disordered" evidence="1">
    <location>
        <begin position="260"/>
        <end position="310"/>
    </location>
</feature>
<evidence type="ECO:0000313" key="3">
    <source>
        <dbReference type="Proteomes" id="UP000789901"/>
    </source>
</evidence>
<feature type="non-terminal residue" evidence="2">
    <location>
        <position position="1"/>
    </location>
</feature>
<keyword evidence="3" id="KW-1185">Reference proteome</keyword>
<protein>
    <submittedName>
        <fullName evidence="2">27398_t:CDS:1</fullName>
    </submittedName>
</protein>
<feature type="region of interest" description="Disordered" evidence="1">
    <location>
        <begin position="1"/>
        <end position="56"/>
    </location>
</feature>
<feature type="region of interest" description="Disordered" evidence="1">
    <location>
        <begin position="70"/>
        <end position="93"/>
    </location>
</feature>
<feature type="compositionally biased region" description="Polar residues" evidence="1">
    <location>
        <begin position="32"/>
        <end position="49"/>
    </location>
</feature>
<feature type="compositionally biased region" description="Polar residues" evidence="1">
    <location>
        <begin position="1"/>
        <end position="15"/>
    </location>
</feature>
<name>A0ABN7VPM0_GIGMA</name>
<gene>
    <name evidence="2" type="ORF">GMARGA_LOCUS21176</name>
</gene>
<feature type="compositionally biased region" description="Low complexity" evidence="1">
    <location>
        <begin position="290"/>
        <end position="304"/>
    </location>
</feature>